<keyword evidence="7" id="KW-1185">Reference proteome</keyword>
<dbReference type="EMBL" id="CAXDID020000548">
    <property type="protein sequence ID" value="CAL6101831.1"/>
    <property type="molecule type" value="Genomic_DNA"/>
</dbReference>
<dbReference type="InterPro" id="IPR017930">
    <property type="entry name" value="Myb_dom"/>
</dbReference>
<dbReference type="AlphaFoldDB" id="A0AA86NE09"/>
<dbReference type="SUPFAM" id="SSF46689">
    <property type="entry name" value="Homeodomain-like"/>
    <property type="match status" value="1"/>
</dbReference>
<protein>
    <submittedName>
        <fullName evidence="3">SANT/Myb domain</fullName>
    </submittedName>
    <submittedName>
        <fullName evidence="5">SANT/Myb_domain</fullName>
    </submittedName>
</protein>
<dbReference type="EMBL" id="CATOUU010000162">
    <property type="protein sequence ID" value="CAI9918633.1"/>
    <property type="molecule type" value="Genomic_DNA"/>
</dbReference>
<dbReference type="SMART" id="SM00717">
    <property type="entry name" value="SANT"/>
    <property type="match status" value="1"/>
</dbReference>
<dbReference type="Gene3D" id="1.10.10.60">
    <property type="entry name" value="Homeodomain-like"/>
    <property type="match status" value="1"/>
</dbReference>
<reference evidence="5 7" key="2">
    <citation type="submission" date="2024-07" db="EMBL/GenBank/DDBJ databases">
        <authorList>
            <person name="Akdeniz Z."/>
        </authorList>
    </citation>
    <scope>NUCLEOTIDE SEQUENCE [LARGE SCALE GENOMIC DNA]</scope>
</reference>
<dbReference type="PROSITE" id="PS51294">
    <property type="entry name" value="HTH_MYB"/>
    <property type="match status" value="1"/>
</dbReference>
<gene>
    <name evidence="3" type="ORF">HINF_LOCUS5439</name>
    <name evidence="4" type="ORF">HINF_LOCUS6278</name>
    <name evidence="5" type="ORF">HINF_LOCUS71379</name>
    <name evidence="6" type="ORF">HINF_LOCUS73766</name>
</gene>
<evidence type="ECO:0000259" key="2">
    <source>
        <dbReference type="PROSITE" id="PS51294"/>
    </source>
</evidence>
<dbReference type="CDD" id="cd00167">
    <property type="entry name" value="SANT"/>
    <property type="match status" value="1"/>
</dbReference>
<dbReference type="Proteomes" id="UP001642409">
    <property type="component" value="Unassembled WGS sequence"/>
</dbReference>
<name>A0AA86NE09_9EUKA</name>
<feature type="domain" description="SANT" evidence="1">
    <location>
        <begin position="1"/>
        <end position="51"/>
    </location>
</feature>
<dbReference type="EMBL" id="CAXDID020000611">
    <property type="protein sequence ID" value="CAL6106487.1"/>
    <property type="molecule type" value="Genomic_DNA"/>
</dbReference>
<evidence type="ECO:0000259" key="1">
    <source>
        <dbReference type="PROSITE" id="PS51293"/>
    </source>
</evidence>
<dbReference type="PROSITE" id="PS51293">
    <property type="entry name" value="SANT"/>
    <property type="match status" value="1"/>
</dbReference>
<dbReference type="InterPro" id="IPR001005">
    <property type="entry name" value="SANT/Myb"/>
</dbReference>
<feature type="domain" description="HTH myb-type" evidence="2">
    <location>
        <begin position="1"/>
        <end position="49"/>
    </location>
</feature>
<comment type="caution">
    <text evidence="3">The sequence shown here is derived from an EMBL/GenBank/DDBJ whole genome shotgun (WGS) entry which is preliminary data.</text>
</comment>
<evidence type="ECO:0000313" key="6">
    <source>
        <dbReference type="EMBL" id="CAL6106487.1"/>
    </source>
</evidence>
<dbReference type="Pfam" id="PF00249">
    <property type="entry name" value="Myb_DNA-binding"/>
    <property type="match status" value="1"/>
</dbReference>
<reference evidence="3" key="1">
    <citation type="submission" date="2023-06" db="EMBL/GenBank/DDBJ databases">
        <authorList>
            <person name="Kurt Z."/>
        </authorList>
    </citation>
    <scope>NUCLEOTIDE SEQUENCE</scope>
</reference>
<proteinExistence type="predicted"/>
<evidence type="ECO:0000313" key="4">
    <source>
        <dbReference type="EMBL" id="CAI9918633.1"/>
    </source>
</evidence>
<dbReference type="EMBL" id="CATOUU010000139">
    <property type="protein sequence ID" value="CAI9917794.1"/>
    <property type="molecule type" value="Genomic_DNA"/>
</dbReference>
<organism evidence="3">
    <name type="scientific">Hexamita inflata</name>
    <dbReference type="NCBI Taxonomy" id="28002"/>
    <lineage>
        <taxon>Eukaryota</taxon>
        <taxon>Metamonada</taxon>
        <taxon>Diplomonadida</taxon>
        <taxon>Hexamitidae</taxon>
        <taxon>Hexamitinae</taxon>
        <taxon>Hexamita</taxon>
    </lineage>
</organism>
<dbReference type="InterPro" id="IPR017884">
    <property type="entry name" value="SANT_dom"/>
</dbReference>
<dbReference type="InterPro" id="IPR009057">
    <property type="entry name" value="Homeodomain-like_sf"/>
</dbReference>
<evidence type="ECO:0000313" key="5">
    <source>
        <dbReference type="EMBL" id="CAL6101831.1"/>
    </source>
</evidence>
<evidence type="ECO:0000313" key="7">
    <source>
        <dbReference type="Proteomes" id="UP001642409"/>
    </source>
</evidence>
<accession>A0AA86NE09</accession>
<sequence length="75" mass="9130">MPYWTEQENEQFFDLLKAYGKDFQQISEYMNKSYIQVKSHYYNIQAKKSKDKHIESIIQANTQFSFCFIVFDNIQ</sequence>
<evidence type="ECO:0000313" key="3">
    <source>
        <dbReference type="EMBL" id="CAI9917794.1"/>
    </source>
</evidence>